<evidence type="ECO:0000256" key="1">
    <source>
        <dbReference type="ARBA" id="ARBA00004651"/>
    </source>
</evidence>
<dbReference type="PROSITE" id="PS50928">
    <property type="entry name" value="ABC_TM1"/>
    <property type="match status" value="1"/>
</dbReference>
<sequence>MATPRARTTVFSSPRALSPVVLLVLLAAWEGAVRALHVPAIVLPAPSAVVQALWLEIRSGILWPHFLVTCEEILAGFGIGAIVGIGLGVLIGQSRFLEQVFYPYLVAAQTVPKVAIAPILVIWLGYGLSSKIVITATIAFFPALSNTIVGLQATPREQMEMLRACTATQWQIFCMARFPQALPYIFAGLDVAAVLSVIGAIVGEFVGARAGLGYLILQMNFSFDMAGVFSILLVLCLIGICLHLAVGLVRRRVLFWAADQADPLPGL</sequence>
<organism evidence="8 9">
    <name type="scientific">Komagataeibacter rhaeticus</name>
    <dbReference type="NCBI Taxonomy" id="215221"/>
    <lineage>
        <taxon>Bacteria</taxon>
        <taxon>Pseudomonadati</taxon>
        <taxon>Pseudomonadota</taxon>
        <taxon>Alphaproteobacteria</taxon>
        <taxon>Acetobacterales</taxon>
        <taxon>Acetobacteraceae</taxon>
        <taxon>Komagataeibacter</taxon>
    </lineage>
</organism>
<evidence type="ECO:0000313" key="8">
    <source>
        <dbReference type="EMBL" id="QIP36675.1"/>
    </source>
</evidence>
<dbReference type="Gene3D" id="1.10.3720.10">
    <property type="entry name" value="MetI-like"/>
    <property type="match status" value="1"/>
</dbReference>
<dbReference type="KEGG" id="kre:GWK63_15535"/>
<protein>
    <submittedName>
        <fullName evidence="8">ABC transporter permease</fullName>
    </submittedName>
</protein>
<reference evidence="8 9" key="1">
    <citation type="submission" date="2020-03" db="EMBL/GenBank/DDBJ databases">
        <title>Isolation of cellulose-producing strains, genome characterization and application of the synthesized cellulose films as an economical and sustainable material for piezoelectric sensor construction.</title>
        <authorList>
            <person name="Mangayil R.K."/>
        </authorList>
    </citation>
    <scope>NUCLEOTIDE SEQUENCE [LARGE SCALE GENOMIC DNA]</scope>
    <source>
        <strain evidence="8 9">ENS 9a1a</strain>
    </source>
</reference>
<keyword evidence="6 7" id="KW-0472">Membrane</keyword>
<dbReference type="GO" id="GO:0055085">
    <property type="term" value="P:transmembrane transport"/>
    <property type="evidence" value="ECO:0007669"/>
    <property type="project" value="InterPro"/>
</dbReference>
<keyword evidence="3" id="KW-1003">Cell membrane</keyword>
<dbReference type="CDD" id="cd06261">
    <property type="entry name" value="TM_PBP2"/>
    <property type="match status" value="1"/>
</dbReference>
<feature type="transmembrane region" description="Helical" evidence="7">
    <location>
        <begin position="73"/>
        <end position="92"/>
    </location>
</feature>
<dbReference type="GeneID" id="85023578"/>
<dbReference type="AlphaFoldDB" id="A0A181C559"/>
<keyword evidence="5 7" id="KW-1133">Transmembrane helix</keyword>
<evidence type="ECO:0000256" key="2">
    <source>
        <dbReference type="ARBA" id="ARBA00022448"/>
    </source>
</evidence>
<dbReference type="PANTHER" id="PTHR30151">
    <property type="entry name" value="ALKANE SULFONATE ABC TRANSPORTER-RELATED, MEMBRANE SUBUNIT"/>
    <property type="match status" value="1"/>
</dbReference>
<comment type="similarity">
    <text evidence="7">Belongs to the binding-protein-dependent transport system permease family.</text>
</comment>
<feature type="transmembrane region" description="Helical" evidence="7">
    <location>
        <begin position="132"/>
        <end position="153"/>
    </location>
</feature>
<dbReference type="RefSeq" id="WP_007398607.1">
    <property type="nucleotide sequence ID" value="NZ_CALMTF010000128.1"/>
</dbReference>
<evidence type="ECO:0000313" key="9">
    <source>
        <dbReference type="Proteomes" id="UP000502533"/>
    </source>
</evidence>
<dbReference type="SUPFAM" id="SSF161098">
    <property type="entry name" value="MetI-like"/>
    <property type="match status" value="1"/>
</dbReference>
<evidence type="ECO:0000256" key="4">
    <source>
        <dbReference type="ARBA" id="ARBA00022692"/>
    </source>
</evidence>
<evidence type="ECO:0000256" key="3">
    <source>
        <dbReference type="ARBA" id="ARBA00022475"/>
    </source>
</evidence>
<feature type="transmembrane region" description="Helical" evidence="7">
    <location>
        <begin position="104"/>
        <end position="126"/>
    </location>
</feature>
<gene>
    <name evidence="8" type="ORF">GWK63_15535</name>
</gene>
<dbReference type="EMBL" id="CP050139">
    <property type="protein sequence ID" value="QIP36675.1"/>
    <property type="molecule type" value="Genomic_DNA"/>
</dbReference>
<evidence type="ECO:0000256" key="6">
    <source>
        <dbReference type="ARBA" id="ARBA00023136"/>
    </source>
</evidence>
<feature type="transmembrane region" description="Helical" evidence="7">
    <location>
        <begin position="181"/>
        <end position="206"/>
    </location>
</feature>
<proteinExistence type="inferred from homology"/>
<accession>A0A181C559</accession>
<feature type="transmembrane region" description="Helical" evidence="7">
    <location>
        <begin position="226"/>
        <end position="249"/>
    </location>
</feature>
<dbReference type="GO" id="GO:0005886">
    <property type="term" value="C:plasma membrane"/>
    <property type="evidence" value="ECO:0007669"/>
    <property type="project" value="UniProtKB-SubCell"/>
</dbReference>
<keyword evidence="9" id="KW-1185">Reference proteome</keyword>
<comment type="subcellular location">
    <subcellularLocation>
        <location evidence="1 7">Cell membrane</location>
        <topology evidence="1 7">Multi-pass membrane protein</topology>
    </subcellularLocation>
</comment>
<dbReference type="PANTHER" id="PTHR30151:SF20">
    <property type="entry name" value="ABC TRANSPORTER PERMEASE PROTEIN HI_0355-RELATED"/>
    <property type="match status" value="1"/>
</dbReference>
<keyword evidence="2 7" id="KW-0813">Transport</keyword>
<dbReference type="InterPro" id="IPR035906">
    <property type="entry name" value="MetI-like_sf"/>
</dbReference>
<dbReference type="Pfam" id="PF00528">
    <property type="entry name" value="BPD_transp_1"/>
    <property type="match status" value="1"/>
</dbReference>
<dbReference type="InterPro" id="IPR000515">
    <property type="entry name" value="MetI-like"/>
</dbReference>
<dbReference type="Proteomes" id="UP000502533">
    <property type="component" value="Chromosome"/>
</dbReference>
<keyword evidence="4 7" id="KW-0812">Transmembrane</keyword>
<name>A0A181C559_9PROT</name>
<evidence type="ECO:0000256" key="7">
    <source>
        <dbReference type="RuleBase" id="RU363032"/>
    </source>
</evidence>
<evidence type="ECO:0000256" key="5">
    <source>
        <dbReference type="ARBA" id="ARBA00022989"/>
    </source>
</evidence>